<dbReference type="InterPro" id="IPR011054">
    <property type="entry name" value="Rudment_hybrid_motif"/>
</dbReference>
<dbReference type="InterPro" id="IPR011764">
    <property type="entry name" value="Biotin_carboxylation_dom"/>
</dbReference>
<dbReference type="InterPro" id="IPR050856">
    <property type="entry name" value="Biotin_carboxylase_complex"/>
</dbReference>
<sequence>MVGVLIETLGPVLIANRGEIARRIIRTVQRLGLRAIAVHSEADAALPFVREADEAVLIGPADPARSYLDVAKVLEAARATGAGAIHPGHGFLAENAAFARAVIEAGMVWIGPSPEVIGRIGDKINARNLMEAAGVPVAPGTREPVTDLSLALKAAEGIGYPVMVKTAGGGGGIGMSVAHDDEELAKAYEQAARAASRSSGDALDGPDVLLERYVERARHVEVQILGLPGGRVVALGERDCSVQRRHQKVVEESPSPGVTAELRERLLAAAVRAGEAVGCLGVATVECLVDVERQEFVFLEMSTGLQVEHPVTELVTGLDLVELQLRVAAGESPELRAEPSGHAIEFRVHAEDSERFLPGPGPITAWDEPTGEGVRVDSGYAAGDTVTAFYDPLMAKLCVHGSDREEALEKGRKAVAGFVVEGPESNLRFCAELLENAEFVSGDYDTGLVVRMRAPAA</sequence>
<dbReference type="Gene3D" id="3.30.470.20">
    <property type="entry name" value="ATP-grasp fold, B domain"/>
    <property type="match status" value="1"/>
</dbReference>
<evidence type="ECO:0000256" key="2">
    <source>
        <dbReference type="ARBA" id="ARBA00022598"/>
    </source>
</evidence>
<keyword evidence="4 6" id="KW-0067">ATP-binding</keyword>
<evidence type="ECO:0000313" key="10">
    <source>
        <dbReference type="Proteomes" id="UP001500902"/>
    </source>
</evidence>
<dbReference type="InterPro" id="IPR005481">
    <property type="entry name" value="BC-like_N"/>
</dbReference>
<protein>
    <recommendedName>
        <fullName evidence="1">biotin carboxylase</fullName>
        <ecNumber evidence="1">6.3.4.14</ecNumber>
    </recommendedName>
</protein>
<dbReference type="Pfam" id="PF00289">
    <property type="entry name" value="Biotin_carb_N"/>
    <property type="match status" value="1"/>
</dbReference>
<keyword evidence="2" id="KW-0436">Ligase</keyword>
<evidence type="ECO:0000256" key="3">
    <source>
        <dbReference type="ARBA" id="ARBA00022741"/>
    </source>
</evidence>
<evidence type="ECO:0000256" key="6">
    <source>
        <dbReference type="PROSITE-ProRule" id="PRU00409"/>
    </source>
</evidence>
<dbReference type="Pfam" id="PF02785">
    <property type="entry name" value="Biotin_carb_C"/>
    <property type="match status" value="1"/>
</dbReference>
<dbReference type="SUPFAM" id="SSF52440">
    <property type="entry name" value="PreATP-grasp domain"/>
    <property type="match status" value="1"/>
</dbReference>
<evidence type="ECO:0000256" key="5">
    <source>
        <dbReference type="ARBA" id="ARBA00023267"/>
    </source>
</evidence>
<dbReference type="Proteomes" id="UP001500902">
    <property type="component" value="Unassembled WGS sequence"/>
</dbReference>
<keyword evidence="3 6" id="KW-0547">Nucleotide-binding</keyword>
<dbReference type="InterPro" id="IPR011761">
    <property type="entry name" value="ATP-grasp"/>
</dbReference>
<comment type="caution">
    <text evidence="9">The sequence shown here is derived from an EMBL/GenBank/DDBJ whole genome shotgun (WGS) entry which is preliminary data.</text>
</comment>
<dbReference type="PANTHER" id="PTHR18866:SF33">
    <property type="entry name" value="METHYLCROTONOYL-COA CARBOXYLASE SUBUNIT ALPHA, MITOCHONDRIAL-RELATED"/>
    <property type="match status" value="1"/>
</dbReference>
<evidence type="ECO:0000313" key="9">
    <source>
        <dbReference type="EMBL" id="GAA3712545.1"/>
    </source>
</evidence>
<dbReference type="Pfam" id="PF02786">
    <property type="entry name" value="CPSase_L_D2"/>
    <property type="match status" value="1"/>
</dbReference>
<proteinExistence type="predicted"/>
<feature type="domain" description="Biotin carboxylation" evidence="8">
    <location>
        <begin position="8"/>
        <end position="454"/>
    </location>
</feature>
<evidence type="ECO:0000259" key="8">
    <source>
        <dbReference type="PROSITE" id="PS50979"/>
    </source>
</evidence>
<accession>A0ABP7E5R1</accession>
<dbReference type="SUPFAM" id="SSF56059">
    <property type="entry name" value="Glutathione synthetase ATP-binding domain-like"/>
    <property type="match status" value="1"/>
</dbReference>
<keyword evidence="10" id="KW-1185">Reference proteome</keyword>
<dbReference type="SUPFAM" id="SSF51246">
    <property type="entry name" value="Rudiment single hybrid motif"/>
    <property type="match status" value="1"/>
</dbReference>
<dbReference type="InterPro" id="IPR005482">
    <property type="entry name" value="Biotin_COase_C"/>
</dbReference>
<dbReference type="EMBL" id="BAAAZP010000218">
    <property type="protein sequence ID" value="GAA3712545.1"/>
    <property type="molecule type" value="Genomic_DNA"/>
</dbReference>
<dbReference type="EC" id="6.3.4.14" evidence="1"/>
<feature type="domain" description="ATP-grasp" evidence="7">
    <location>
        <begin position="127"/>
        <end position="329"/>
    </location>
</feature>
<dbReference type="InterPro" id="IPR005479">
    <property type="entry name" value="CPAse_ATP-bd"/>
</dbReference>
<dbReference type="PROSITE" id="PS50975">
    <property type="entry name" value="ATP_GRASP"/>
    <property type="match status" value="1"/>
</dbReference>
<reference evidence="10" key="1">
    <citation type="journal article" date="2019" name="Int. J. Syst. Evol. Microbiol.">
        <title>The Global Catalogue of Microorganisms (GCM) 10K type strain sequencing project: providing services to taxonomists for standard genome sequencing and annotation.</title>
        <authorList>
            <consortium name="The Broad Institute Genomics Platform"/>
            <consortium name="The Broad Institute Genome Sequencing Center for Infectious Disease"/>
            <person name="Wu L."/>
            <person name="Ma J."/>
        </authorList>
    </citation>
    <scope>NUCLEOTIDE SEQUENCE [LARGE SCALE GENOMIC DNA]</scope>
    <source>
        <strain evidence="10">JCM 16904</strain>
    </source>
</reference>
<dbReference type="PROSITE" id="PS50979">
    <property type="entry name" value="BC"/>
    <property type="match status" value="1"/>
</dbReference>
<dbReference type="InterPro" id="IPR016185">
    <property type="entry name" value="PreATP-grasp_dom_sf"/>
</dbReference>
<dbReference type="SMART" id="SM00878">
    <property type="entry name" value="Biotin_carb_C"/>
    <property type="match status" value="1"/>
</dbReference>
<evidence type="ECO:0000256" key="4">
    <source>
        <dbReference type="ARBA" id="ARBA00022840"/>
    </source>
</evidence>
<gene>
    <name evidence="9" type="ORF">GCM10022224_092640</name>
</gene>
<evidence type="ECO:0000256" key="1">
    <source>
        <dbReference type="ARBA" id="ARBA00013263"/>
    </source>
</evidence>
<name>A0ABP7E5R1_9ACTN</name>
<evidence type="ECO:0000259" key="7">
    <source>
        <dbReference type="PROSITE" id="PS50975"/>
    </source>
</evidence>
<organism evidence="9 10">
    <name type="scientific">Nonomuraea antimicrobica</name>
    <dbReference type="NCBI Taxonomy" id="561173"/>
    <lineage>
        <taxon>Bacteria</taxon>
        <taxon>Bacillati</taxon>
        <taxon>Actinomycetota</taxon>
        <taxon>Actinomycetes</taxon>
        <taxon>Streptosporangiales</taxon>
        <taxon>Streptosporangiaceae</taxon>
        <taxon>Nonomuraea</taxon>
    </lineage>
</organism>
<dbReference type="PANTHER" id="PTHR18866">
    <property type="entry name" value="CARBOXYLASE:PYRUVATE/ACETYL-COA/PROPIONYL-COA CARBOXYLASE"/>
    <property type="match status" value="1"/>
</dbReference>
<keyword evidence="5" id="KW-0092">Biotin</keyword>